<dbReference type="PROSITE" id="PS51462">
    <property type="entry name" value="NUDIX"/>
    <property type="match status" value="1"/>
</dbReference>
<sequence length="132" mass="14428">MVIDKVAWIHVVDGKVLSTRSRGKDVYYLPGGKRELGESDTATLAREVLEELTVRIDPTTARHIGTFEAQAHGHPDGVVVRMTCYTADFEGSLAPASEIAEIVWLTGSDRDSVPPVDQLIFTHLQDQGLLDG</sequence>
<evidence type="ECO:0000313" key="3">
    <source>
        <dbReference type="Proteomes" id="UP000694257"/>
    </source>
</evidence>
<dbReference type="CDD" id="cd04690">
    <property type="entry name" value="NUDIX_Hydrolase"/>
    <property type="match status" value="1"/>
</dbReference>
<protein>
    <submittedName>
        <fullName evidence="2">NUDIX domain-containing protein</fullName>
    </submittedName>
</protein>
<feature type="domain" description="Nudix hydrolase" evidence="1">
    <location>
        <begin position="1"/>
        <end position="129"/>
    </location>
</feature>
<dbReference type="Pfam" id="PF00293">
    <property type="entry name" value="NUDIX"/>
    <property type="match status" value="1"/>
</dbReference>
<dbReference type="EMBL" id="CP078145">
    <property type="protein sequence ID" value="QXN94269.1"/>
    <property type="molecule type" value="Genomic_DNA"/>
</dbReference>
<dbReference type="Proteomes" id="UP000694257">
    <property type="component" value="Chromosome"/>
</dbReference>
<proteinExistence type="predicted"/>
<evidence type="ECO:0000313" key="2">
    <source>
        <dbReference type="EMBL" id="QXN94269.1"/>
    </source>
</evidence>
<accession>A0ABX8RX87</accession>
<dbReference type="RefSeq" id="WP_218476764.1">
    <property type="nucleotide sequence ID" value="NZ_BAABJN010000018.1"/>
</dbReference>
<reference evidence="2 3" key="1">
    <citation type="submission" date="2021-07" db="EMBL/GenBank/DDBJ databases">
        <title>Whole Genome Sequence of Nocardia Iowensis.</title>
        <authorList>
            <person name="Lamm A."/>
            <person name="Collins-Fairclough A.M."/>
            <person name="Bunk B."/>
            <person name="Sproer C."/>
        </authorList>
    </citation>
    <scope>NUCLEOTIDE SEQUENCE [LARGE SCALE GENOMIC DNA]</scope>
    <source>
        <strain evidence="2 3">NRRL 5646</strain>
    </source>
</reference>
<name>A0ABX8RX87_NOCIO</name>
<organism evidence="2 3">
    <name type="scientific">Nocardia iowensis</name>
    <dbReference type="NCBI Taxonomy" id="204891"/>
    <lineage>
        <taxon>Bacteria</taxon>
        <taxon>Bacillati</taxon>
        <taxon>Actinomycetota</taxon>
        <taxon>Actinomycetes</taxon>
        <taxon>Mycobacteriales</taxon>
        <taxon>Nocardiaceae</taxon>
        <taxon>Nocardia</taxon>
    </lineage>
</organism>
<dbReference type="InterPro" id="IPR000086">
    <property type="entry name" value="NUDIX_hydrolase_dom"/>
</dbReference>
<dbReference type="InterPro" id="IPR020084">
    <property type="entry name" value="NUDIX_hydrolase_CS"/>
</dbReference>
<dbReference type="PROSITE" id="PS00893">
    <property type="entry name" value="NUDIX_BOX"/>
    <property type="match status" value="1"/>
</dbReference>
<evidence type="ECO:0000259" key="1">
    <source>
        <dbReference type="PROSITE" id="PS51462"/>
    </source>
</evidence>
<keyword evidence="3" id="KW-1185">Reference proteome</keyword>
<gene>
    <name evidence="2" type="ORF">KV110_15125</name>
</gene>